<dbReference type="EMBL" id="JAGTXO010000003">
    <property type="protein sequence ID" value="KAG8469168.1"/>
    <property type="molecule type" value="Genomic_DNA"/>
</dbReference>
<organism evidence="1 2">
    <name type="scientific">Diacronema lutheri</name>
    <name type="common">Unicellular marine alga</name>
    <name type="synonym">Monochrysis lutheri</name>
    <dbReference type="NCBI Taxonomy" id="2081491"/>
    <lineage>
        <taxon>Eukaryota</taxon>
        <taxon>Haptista</taxon>
        <taxon>Haptophyta</taxon>
        <taxon>Pavlovophyceae</taxon>
        <taxon>Pavlovales</taxon>
        <taxon>Pavlovaceae</taxon>
        <taxon>Diacronema</taxon>
    </lineage>
</organism>
<dbReference type="PANTHER" id="PTHR23108:SF3">
    <property type="entry name" value="METHYLTRANSFERASE FAMILY PROTEIN"/>
    <property type="match status" value="1"/>
</dbReference>
<dbReference type="Gene3D" id="3.40.50.150">
    <property type="entry name" value="Vaccinia Virus protein VP39"/>
    <property type="match status" value="1"/>
</dbReference>
<evidence type="ECO:0008006" key="3">
    <source>
        <dbReference type="Google" id="ProtNLM"/>
    </source>
</evidence>
<dbReference type="OrthoDB" id="433955at2759"/>
<dbReference type="Pfam" id="PF10294">
    <property type="entry name" value="Methyltransf_16"/>
    <property type="match status" value="1"/>
</dbReference>
<comment type="caution">
    <text evidence="1">The sequence shown here is derived from an EMBL/GenBank/DDBJ whole genome shotgun (WGS) entry which is preliminary data.</text>
</comment>
<dbReference type="InterPro" id="IPR019410">
    <property type="entry name" value="Methyltransf_16"/>
</dbReference>
<keyword evidence="2" id="KW-1185">Reference proteome</keyword>
<accession>A0A8J5XPL6</accession>
<dbReference type="GO" id="GO:0005634">
    <property type="term" value="C:nucleus"/>
    <property type="evidence" value="ECO:0007669"/>
    <property type="project" value="TreeGrafter"/>
</dbReference>
<dbReference type="GO" id="GO:0008276">
    <property type="term" value="F:protein methyltransferase activity"/>
    <property type="evidence" value="ECO:0007669"/>
    <property type="project" value="InterPro"/>
</dbReference>
<name>A0A8J5XPL6_DIALT</name>
<dbReference type="AlphaFoldDB" id="A0A8J5XPL6"/>
<evidence type="ECO:0000313" key="1">
    <source>
        <dbReference type="EMBL" id="KAG8469168.1"/>
    </source>
</evidence>
<dbReference type="Proteomes" id="UP000751190">
    <property type="component" value="Unassembled WGS sequence"/>
</dbReference>
<dbReference type="InterPro" id="IPR038899">
    <property type="entry name" value="METTL22"/>
</dbReference>
<sequence length="351" mass="37381">MLSKSSQNSLDYLLAHCLPEETEDVARRFDTLLASLAGEILGSDIADAPCGVARLRLPLRHSGLGIRSRVDLRDPAFTVRIAVDELPVCRGGVGWRVSVGALVLADWVLRHPSVCEGQAVLELGSGLGVTGLAAARAGAARVCLTDAVPSLVSNLARTIALNSAADAGGDVSQPCQLEARLLDLWDGPHGARRCATHMSIEETLLQRQSASDHLPPLPAAERFDVVLAAECMYEEYHAAMLPRTIARRLRRGSARARSVVLQAVREARPLHPAGMLGTMVASARAEGLALVITVPRVGDSPPRRIAFTPDGPDPDEAAWPRGAQLVLLELTWHMPPAHPGQRAACGARQLA</sequence>
<gene>
    <name evidence="1" type="ORF">KFE25_007686</name>
</gene>
<dbReference type="PANTHER" id="PTHR23108">
    <property type="entry name" value="METHYLTRANSFERASE-RELATED"/>
    <property type="match status" value="1"/>
</dbReference>
<protein>
    <recommendedName>
        <fullName evidence="3">Calmodulin-lysine N-methyltransferase</fullName>
    </recommendedName>
</protein>
<dbReference type="InterPro" id="IPR029063">
    <property type="entry name" value="SAM-dependent_MTases_sf"/>
</dbReference>
<evidence type="ECO:0000313" key="2">
    <source>
        <dbReference type="Proteomes" id="UP000751190"/>
    </source>
</evidence>
<reference evidence="1" key="1">
    <citation type="submission" date="2021-05" db="EMBL/GenBank/DDBJ databases">
        <title>The genome of the haptophyte Pavlova lutheri (Diacronema luteri, Pavlovales) - a model for lipid biosynthesis in eukaryotic algae.</title>
        <authorList>
            <person name="Hulatt C.J."/>
            <person name="Posewitz M.C."/>
        </authorList>
    </citation>
    <scope>NUCLEOTIDE SEQUENCE</scope>
    <source>
        <strain evidence="1">NIVA-4/92</strain>
    </source>
</reference>
<proteinExistence type="predicted"/>
<dbReference type="SUPFAM" id="SSF53335">
    <property type="entry name" value="S-adenosyl-L-methionine-dependent methyltransferases"/>
    <property type="match status" value="1"/>
</dbReference>